<sequence length="325" mass="35974">MNPGKWQILITPNIPESGIKMLEEFFNVEINKKGEPLSKKELMEKIKRKHALCCGAEDIIDAEVMDAAPNLKIIARFGAGYDNIDVKEATKRKIYVTCTPGAPTESVADMTWCLILALGRRLLEADRFVRKGLFTKTSPPSLKTRDVSGKTLGIIGAGKIGTAVGKRAIGFNMKILYADAAENRELEKIGAKKVSLEYLLVNSDFVSLHVPLNDSTYHLIGEKEFSLMKNTAYLINTSRGKVVDEKALVRALKTGKIKGAALDVYEREPEVGKELVEMENVILTPHTASNTEETWGKMAEMVAEDCILVFKGEKPKHLVNPEVLE</sequence>
<dbReference type="PANTHER" id="PTHR10996:SF283">
    <property type="entry name" value="GLYOXYLATE_HYDROXYPYRUVATE REDUCTASE B"/>
    <property type="match status" value="1"/>
</dbReference>
<accession>A0A7V5HZG3</accession>
<dbReference type="CDD" id="cd05301">
    <property type="entry name" value="GDH"/>
    <property type="match status" value="1"/>
</dbReference>
<comment type="similarity">
    <text evidence="1 4">Belongs to the D-isomer specific 2-hydroxyacid dehydrogenase family.</text>
</comment>
<evidence type="ECO:0000313" key="7">
    <source>
        <dbReference type="EMBL" id="HHF98441.1"/>
    </source>
</evidence>
<dbReference type="SUPFAM" id="SSF52283">
    <property type="entry name" value="Formate/glycerate dehydrogenase catalytic domain-like"/>
    <property type="match status" value="1"/>
</dbReference>
<evidence type="ECO:0000256" key="1">
    <source>
        <dbReference type="ARBA" id="ARBA00005854"/>
    </source>
</evidence>
<dbReference type="Pfam" id="PF00389">
    <property type="entry name" value="2-Hacid_dh"/>
    <property type="match status" value="1"/>
</dbReference>
<gene>
    <name evidence="7" type="ORF">ENL39_03020</name>
</gene>
<dbReference type="FunFam" id="3.40.50.720:FF:000203">
    <property type="entry name" value="D-3-phosphoglycerate dehydrogenase (SerA)"/>
    <property type="match status" value="1"/>
</dbReference>
<organism evidence="7">
    <name type="scientific">Aerophobetes bacterium</name>
    <dbReference type="NCBI Taxonomy" id="2030807"/>
    <lineage>
        <taxon>Bacteria</taxon>
        <taxon>Candidatus Aerophobota</taxon>
    </lineage>
</organism>
<proteinExistence type="inferred from homology"/>
<dbReference type="PANTHER" id="PTHR10996">
    <property type="entry name" value="2-HYDROXYACID DEHYDROGENASE-RELATED"/>
    <property type="match status" value="1"/>
</dbReference>
<dbReference type="EMBL" id="DRTT01000090">
    <property type="protein sequence ID" value="HHF98441.1"/>
    <property type="molecule type" value="Genomic_DNA"/>
</dbReference>
<protein>
    <submittedName>
        <fullName evidence="7">D-glycerate dehydrogenase</fullName>
    </submittedName>
</protein>
<keyword evidence="3" id="KW-0520">NAD</keyword>
<dbReference type="InterPro" id="IPR006140">
    <property type="entry name" value="D-isomer_DH_NAD-bd"/>
</dbReference>
<dbReference type="InterPro" id="IPR029753">
    <property type="entry name" value="D-isomer_DH_CS"/>
</dbReference>
<reference evidence="7" key="1">
    <citation type="journal article" date="2020" name="mSystems">
        <title>Genome- and Community-Level Interaction Insights into Carbon Utilization and Element Cycling Functions of Hydrothermarchaeota in Hydrothermal Sediment.</title>
        <authorList>
            <person name="Zhou Z."/>
            <person name="Liu Y."/>
            <person name="Xu W."/>
            <person name="Pan J."/>
            <person name="Luo Z.H."/>
            <person name="Li M."/>
        </authorList>
    </citation>
    <scope>NUCLEOTIDE SEQUENCE [LARGE SCALE GENOMIC DNA]</scope>
    <source>
        <strain evidence="7">HyVt-92</strain>
    </source>
</reference>
<dbReference type="InterPro" id="IPR036291">
    <property type="entry name" value="NAD(P)-bd_dom_sf"/>
</dbReference>
<feature type="domain" description="D-isomer specific 2-hydroxyacid dehydrogenase catalytic" evidence="5">
    <location>
        <begin position="8"/>
        <end position="320"/>
    </location>
</feature>
<feature type="domain" description="D-isomer specific 2-hydroxyacid dehydrogenase NAD-binding" evidence="6">
    <location>
        <begin position="114"/>
        <end position="288"/>
    </location>
</feature>
<dbReference type="Pfam" id="PF02826">
    <property type="entry name" value="2-Hacid_dh_C"/>
    <property type="match status" value="1"/>
</dbReference>
<dbReference type="PROSITE" id="PS00671">
    <property type="entry name" value="D_2_HYDROXYACID_DH_3"/>
    <property type="match status" value="1"/>
</dbReference>
<dbReference type="Gene3D" id="3.40.50.720">
    <property type="entry name" value="NAD(P)-binding Rossmann-like Domain"/>
    <property type="match status" value="2"/>
</dbReference>
<dbReference type="GO" id="GO:0051287">
    <property type="term" value="F:NAD binding"/>
    <property type="evidence" value="ECO:0007669"/>
    <property type="project" value="InterPro"/>
</dbReference>
<dbReference type="Proteomes" id="UP000886070">
    <property type="component" value="Unassembled WGS sequence"/>
</dbReference>
<evidence type="ECO:0000259" key="6">
    <source>
        <dbReference type="Pfam" id="PF02826"/>
    </source>
</evidence>
<evidence type="ECO:0000256" key="3">
    <source>
        <dbReference type="ARBA" id="ARBA00023027"/>
    </source>
</evidence>
<dbReference type="GO" id="GO:0005829">
    <property type="term" value="C:cytosol"/>
    <property type="evidence" value="ECO:0007669"/>
    <property type="project" value="TreeGrafter"/>
</dbReference>
<comment type="caution">
    <text evidence="7">The sequence shown here is derived from an EMBL/GenBank/DDBJ whole genome shotgun (WGS) entry which is preliminary data.</text>
</comment>
<evidence type="ECO:0000256" key="4">
    <source>
        <dbReference type="RuleBase" id="RU003719"/>
    </source>
</evidence>
<dbReference type="InterPro" id="IPR006139">
    <property type="entry name" value="D-isomer_2_OHA_DH_cat_dom"/>
</dbReference>
<name>A0A7V5HZG3_UNCAE</name>
<dbReference type="SUPFAM" id="SSF51735">
    <property type="entry name" value="NAD(P)-binding Rossmann-fold domains"/>
    <property type="match status" value="1"/>
</dbReference>
<dbReference type="GO" id="GO:0016618">
    <property type="term" value="F:hydroxypyruvate reductase [NAD(P)H] activity"/>
    <property type="evidence" value="ECO:0007669"/>
    <property type="project" value="TreeGrafter"/>
</dbReference>
<dbReference type="AlphaFoldDB" id="A0A7V5HZG3"/>
<keyword evidence="2 4" id="KW-0560">Oxidoreductase</keyword>
<evidence type="ECO:0000259" key="5">
    <source>
        <dbReference type="Pfam" id="PF00389"/>
    </source>
</evidence>
<evidence type="ECO:0000256" key="2">
    <source>
        <dbReference type="ARBA" id="ARBA00023002"/>
    </source>
</evidence>
<dbReference type="PROSITE" id="PS00670">
    <property type="entry name" value="D_2_HYDROXYACID_DH_2"/>
    <property type="match status" value="1"/>
</dbReference>
<dbReference type="InterPro" id="IPR050223">
    <property type="entry name" value="D-isomer_2-hydroxyacid_DH"/>
</dbReference>
<dbReference type="GO" id="GO:0030267">
    <property type="term" value="F:glyoxylate reductase (NADPH) activity"/>
    <property type="evidence" value="ECO:0007669"/>
    <property type="project" value="TreeGrafter"/>
</dbReference>